<accession>X1Q064</accession>
<protein>
    <submittedName>
        <fullName evidence="1">Uncharacterized protein</fullName>
    </submittedName>
</protein>
<comment type="caution">
    <text evidence="1">The sequence shown here is derived from an EMBL/GenBank/DDBJ whole genome shotgun (WGS) entry which is preliminary data.</text>
</comment>
<proteinExistence type="predicted"/>
<feature type="non-terminal residue" evidence="1">
    <location>
        <position position="1"/>
    </location>
</feature>
<sequence>GGWSADSLIGITFALNSLYCVASNKESGPVIIGAHDVKGAVDGDATYNVMSNNDDTGDAIVALAASLYLRGVQVGVRFYFE</sequence>
<gene>
    <name evidence="1" type="ORF">S12H4_01305</name>
</gene>
<dbReference type="EMBL" id="BARW01000249">
    <property type="protein sequence ID" value="GAI61593.1"/>
    <property type="molecule type" value="Genomic_DNA"/>
</dbReference>
<name>X1Q064_9ZZZZ</name>
<dbReference type="AlphaFoldDB" id="X1Q064"/>
<reference evidence="1" key="1">
    <citation type="journal article" date="2014" name="Front. Microbiol.">
        <title>High frequency of phylogenetically diverse reductive dehalogenase-homologous genes in deep subseafloor sedimentary metagenomes.</title>
        <authorList>
            <person name="Kawai M."/>
            <person name="Futagami T."/>
            <person name="Toyoda A."/>
            <person name="Takaki Y."/>
            <person name="Nishi S."/>
            <person name="Hori S."/>
            <person name="Arai W."/>
            <person name="Tsubouchi T."/>
            <person name="Morono Y."/>
            <person name="Uchiyama I."/>
            <person name="Ito T."/>
            <person name="Fujiyama A."/>
            <person name="Inagaki F."/>
            <person name="Takami H."/>
        </authorList>
    </citation>
    <scope>NUCLEOTIDE SEQUENCE</scope>
    <source>
        <strain evidence="1">Expedition CK06-06</strain>
    </source>
</reference>
<evidence type="ECO:0000313" key="1">
    <source>
        <dbReference type="EMBL" id="GAI61593.1"/>
    </source>
</evidence>
<organism evidence="1">
    <name type="scientific">marine sediment metagenome</name>
    <dbReference type="NCBI Taxonomy" id="412755"/>
    <lineage>
        <taxon>unclassified sequences</taxon>
        <taxon>metagenomes</taxon>
        <taxon>ecological metagenomes</taxon>
    </lineage>
</organism>